<dbReference type="EMBL" id="GDID01005538">
    <property type="protein sequence ID" value="JAP91068.1"/>
    <property type="molecule type" value="Transcribed_RNA"/>
</dbReference>
<feature type="non-terminal residue" evidence="1">
    <location>
        <position position="1"/>
    </location>
</feature>
<dbReference type="InterPro" id="IPR032675">
    <property type="entry name" value="LRR_dom_sf"/>
</dbReference>
<name>A0A146K3Q7_9EUKA</name>
<dbReference type="InterPro" id="IPR026906">
    <property type="entry name" value="LRR_5"/>
</dbReference>
<sequence>QIEELDKISVTIENTIVARQIVLTNIRIIPDKAFEDHVLLLHLVVPKAQKFGIKSCYGCKSLNKVIAPDVSEIESYAFKDCKMLPFINLSNCKKLGMESFYGCICLKNVVCNQVEEIPLNCFANCYCLEFAIFNSLETIKFGVF</sequence>
<dbReference type="Pfam" id="PF13306">
    <property type="entry name" value="LRR_5"/>
    <property type="match status" value="1"/>
</dbReference>
<organism evidence="1">
    <name type="scientific">Trepomonas sp. PC1</name>
    <dbReference type="NCBI Taxonomy" id="1076344"/>
    <lineage>
        <taxon>Eukaryota</taxon>
        <taxon>Metamonada</taxon>
        <taxon>Diplomonadida</taxon>
        <taxon>Hexamitidae</taxon>
        <taxon>Hexamitinae</taxon>
        <taxon>Trepomonas</taxon>
    </lineage>
</organism>
<gene>
    <name evidence="1" type="ORF">TPC1_17424</name>
</gene>
<evidence type="ECO:0000313" key="1">
    <source>
        <dbReference type="EMBL" id="JAP91068.1"/>
    </source>
</evidence>
<reference evidence="1" key="1">
    <citation type="submission" date="2015-07" db="EMBL/GenBank/DDBJ databases">
        <title>Adaptation to a free-living lifestyle via gene acquisitions in the diplomonad Trepomonas sp. PC1.</title>
        <authorList>
            <person name="Xu F."/>
            <person name="Jerlstrom-Hultqvist J."/>
            <person name="Kolisko M."/>
            <person name="Simpson A.G.B."/>
            <person name="Roger A.J."/>
            <person name="Svard S.G."/>
            <person name="Andersson J.O."/>
        </authorList>
    </citation>
    <scope>NUCLEOTIDE SEQUENCE</scope>
    <source>
        <strain evidence="1">PC1</strain>
    </source>
</reference>
<feature type="non-terminal residue" evidence="1">
    <location>
        <position position="144"/>
    </location>
</feature>
<proteinExistence type="predicted"/>
<protein>
    <submittedName>
        <fullName evidence="1">Leucine rich repeats-containing protein</fullName>
    </submittedName>
</protein>
<dbReference type="AlphaFoldDB" id="A0A146K3Q7"/>
<accession>A0A146K3Q7</accession>
<dbReference type="Gene3D" id="3.80.10.10">
    <property type="entry name" value="Ribonuclease Inhibitor"/>
    <property type="match status" value="1"/>
</dbReference>
<dbReference type="SUPFAM" id="SSF52058">
    <property type="entry name" value="L domain-like"/>
    <property type="match status" value="1"/>
</dbReference>